<sequence>MLFGGADPIERKFVLYNVHTGGELAVMIDCKHNFKKIRNNVEKSCGGKGPRQLKRNGVFITFQQWKEAYLWDLDHSLKVNQKLTEGHFDIDPRSKMRNNLAEDVLDGEMKNLMVFYRNNVGSELPTEKLNALNEAINLVSHTSEMIALFHSKQGIASISDARIVKAKEFIQDMETWRVTCQDPRHFFSDKLWFDLQAMVLGLEEAVRIKTTAFPGTVVKPVIINQDILENLFCQVRGSSGQNNNPNYYLYGGIMTSVNMGQTVISRKGNTGGDKSALPQASLPNLHPFFHKCHRKSCIVFATSYVTLQVSYHGVPP</sequence>
<evidence type="ECO:0000313" key="3">
    <source>
        <dbReference type="Proteomes" id="UP001163046"/>
    </source>
</evidence>
<evidence type="ECO:0000313" key="2">
    <source>
        <dbReference type="EMBL" id="KAJ7378968.1"/>
    </source>
</evidence>
<reference evidence="2" key="1">
    <citation type="submission" date="2023-01" db="EMBL/GenBank/DDBJ databases">
        <title>Genome assembly of the deep-sea coral Lophelia pertusa.</title>
        <authorList>
            <person name="Herrera S."/>
            <person name="Cordes E."/>
        </authorList>
    </citation>
    <scope>NUCLEOTIDE SEQUENCE</scope>
    <source>
        <strain evidence="2">USNM1676648</strain>
        <tissue evidence="2">Polyp</tissue>
    </source>
</reference>
<feature type="domain" description="Transposable element P transposase-like RNase H C-terminal" evidence="1">
    <location>
        <begin position="223"/>
        <end position="246"/>
    </location>
</feature>
<proteinExistence type="predicted"/>
<dbReference type="Proteomes" id="UP001163046">
    <property type="component" value="Unassembled WGS sequence"/>
</dbReference>
<organism evidence="2 3">
    <name type="scientific">Desmophyllum pertusum</name>
    <dbReference type="NCBI Taxonomy" id="174260"/>
    <lineage>
        <taxon>Eukaryota</taxon>
        <taxon>Metazoa</taxon>
        <taxon>Cnidaria</taxon>
        <taxon>Anthozoa</taxon>
        <taxon>Hexacorallia</taxon>
        <taxon>Scleractinia</taxon>
        <taxon>Caryophylliina</taxon>
        <taxon>Caryophylliidae</taxon>
        <taxon>Desmophyllum</taxon>
    </lineage>
</organism>
<comment type="caution">
    <text evidence="2">The sequence shown here is derived from an EMBL/GenBank/DDBJ whole genome shotgun (WGS) entry which is preliminary data.</text>
</comment>
<dbReference type="OrthoDB" id="5987487at2759"/>
<dbReference type="AlphaFoldDB" id="A0A9W9ZE19"/>
<dbReference type="Pfam" id="PF21789">
    <property type="entry name" value="TNP-like_RNaseH_C"/>
    <property type="match status" value="1"/>
</dbReference>
<protein>
    <recommendedName>
        <fullName evidence="1">Transposable element P transposase-like RNase H C-terminal domain-containing protein</fullName>
    </recommendedName>
</protein>
<dbReference type="EMBL" id="MU826360">
    <property type="protein sequence ID" value="KAJ7378968.1"/>
    <property type="molecule type" value="Genomic_DNA"/>
</dbReference>
<gene>
    <name evidence="2" type="ORF">OS493_018762</name>
</gene>
<accession>A0A9W9ZE19</accession>
<name>A0A9W9ZE19_9CNID</name>
<keyword evidence="3" id="KW-1185">Reference proteome</keyword>
<evidence type="ECO:0000259" key="1">
    <source>
        <dbReference type="Pfam" id="PF21789"/>
    </source>
</evidence>
<dbReference type="InterPro" id="IPR048367">
    <property type="entry name" value="TNP-like_RNaseH_C"/>
</dbReference>